<dbReference type="Pfam" id="PF04827">
    <property type="entry name" value="Plant_tran"/>
    <property type="match status" value="1"/>
</dbReference>
<evidence type="ECO:0000259" key="1">
    <source>
        <dbReference type="Pfam" id="PF07727"/>
    </source>
</evidence>
<dbReference type="CDD" id="cd09272">
    <property type="entry name" value="RNase_HI_RT_Ty1"/>
    <property type="match status" value="1"/>
</dbReference>
<organism evidence="2 3">
    <name type="scientific">Tanacetum coccineum</name>
    <dbReference type="NCBI Taxonomy" id="301880"/>
    <lineage>
        <taxon>Eukaryota</taxon>
        <taxon>Viridiplantae</taxon>
        <taxon>Streptophyta</taxon>
        <taxon>Embryophyta</taxon>
        <taxon>Tracheophyta</taxon>
        <taxon>Spermatophyta</taxon>
        <taxon>Magnoliopsida</taxon>
        <taxon>eudicotyledons</taxon>
        <taxon>Gunneridae</taxon>
        <taxon>Pentapetalae</taxon>
        <taxon>asterids</taxon>
        <taxon>campanulids</taxon>
        <taxon>Asterales</taxon>
        <taxon>Asteraceae</taxon>
        <taxon>Asteroideae</taxon>
        <taxon>Anthemideae</taxon>
        <taxon>Anthemidinae</taxon>
        <taxon>Tanacetum</taxon>
    </lineage>
</organism>
<dbReference type="SUPFAM" id="SSF56672">
    <property type="entry name" value="DNA/RNA polymerases"/>
    <property type="match status" value="1"/>
</dbReference>
<feature type="domain" description="Reverse transcriptase Ty1/copia-type" evidence="1">
    <location>
        <begin position="1"/>
        <end position="145"/>
    </location>
</feature>
<evidence type="ECO:0000313" key="3">
    <source>
        <dbReference type="Proteomes" id="UP001151760"/>
    </source>
</evidence>
<protein>
    <submittedName>
        <fullName evidence="2">Retrovirus-related pol polyprotein from transposon TNT 1-94</fullName>
    </submittedName>
</protein>
<reference evidence="2" key="2">
    <citation type="submission" date="2022-01" db="EMBL/GenBank/DDBJ databases">
        <authorList>
            <person name="Yamashiro T."/>
            <person name="Shiraishi A."/>
            <person name="Satake H."/>
            <person name="Nakayama K."/>
        </authorList>
    </citation>
    <scope>NUCLEOTIDE SEQUENCE</scope>
</reference>
<evidence type="ECO:0000313" key="2">
    <source>
        <dbReference type="EMBL" id="GJS49921.1"/>
    </source>
</evidence>
<accession>A0ABQ4WAM7</accession>
<sequence length="914" mass="104176">MRQPSGYEQGNKVCLLKKSLYGLKQSPRQWYRRFDEYMLSNGFKRSSYDSCVYYKSYAPGEYIYLLLYVDNMLIASKSKVEIGSTKILLKREFDMKELEEAKKILGIEIIRDRSHKILRVSQSEYVSKILNNFRVDNGKSVQMPLGGHFKLSLKDYPVWDCDIERMSKVSYENAVGSLMYLMVCTRPDIAYAVSIVSRYLVNPGFVDSDYAKDPDKGRSITGYAILVQGCVVSSKATLQYVVALSTRKAEYMALMEADAIHLSRNDVFHERTKHINLRYHFIREVLEAKTVEVLKVGTEHNAADALTNAVPGHKLQHCLEFLSVDDGVGRCGTMTESVVLVELDCLFFKWPKQLNAHHEVVDIEIANIIEHEKTRQQKKVVEEHAAVERLRNGVTRCIGMTESSNGKEAVTWFSIKSWDPLDHASFFEVALKDITSYGKREVDVVGDTWTQRTGRAWFIMRNYNGNGKRNTKECNEHALVFLMLLVLLATARMEEHIKLDRLCEDACSSVDRSDMKYSSYWRAWFIMRNYNGNGKRNTKECNEHALVFLMLLVLLEGCHAVRKAGISALVKCTFAIRQLAYAAVPDSLDEYLQISEKTSRDCLMHFYNGVIELYGEEYLRRPMQTDVEKVYAFHEKKHGFPGMIGSIDCTKWPLAQCPQAYHAQFSRGDSGSEPFILLEAVASQDLWIWHAFFGVARTNNDVNVLCQSPVLNDLKVGKAPEVPFVANDPGSNDVKRIRYKKAHEAARKRCGTSVWCAKEQIGYQRLNTTARNPVKEILLKLNLPDHRSILTDSKGNPQQDLEDKGVIESGCSRHITGNMSYLTDFEEIDGDMLPLEETPNEGKSQAKLTDESHVLLKVPRKDNMYSVDLKNIVPKGGLTCLFEKATSDESKLWHRRLGHINLVRGLPSKILENN</sequence>
<comment type="caution">
    <text evidence="2">The sequence shown here is derived from an EMBL/GenBank/DDBJ whole genome shotgun (WGS) entry which is preliminary data.</text>
</comment>
<dbReference type="Proteomes" id="UP001151760">
    <property type="component" value="Unassembled WGS sequence"/>
</dbReference>
<dbReference type="EMBL" id="BQNB010008478">
    <property type="protein sequence ID" value="GJS49921.1"/>
    <property type="molecule type" value="Genomic_DNA"/>
</dbReference>
<dbReference type="InterPro" id="IPR006912">
    <property type="entry name" value="Harbinger_derived_prot"/>
</dbReference>
<dbReference type="InterPro" id="IPR013103">
    <property type="entry name" value="RVT_2"/>
</dbReference>
<proteinExistence type="predicted"/>
<gene>
    <name evidence="2" type="ORF">Tco_0600042</name>
</gene>
<name>A0ABQ4WAM7_9ASTR</name>
<dbReference type="InterPro" id="IPR043502">
    <property type="entry name" value="DNA/RNA_pol_sf"/>
</dbReference>
<dbReference type="Pfam" id="PF07727">
    <property type="entry name" value="RVT_2"/>
    <property type="match status" value="1"/>
</dbReference>
<keyword evidence="3" id="KW-1185">Reference proteome</keyword>
<reference evidence="2" key="1">
    <citation type="journal article" date="2022" name="Int. J. Mol. Sci.">
        <title>Draft Genome of Tanacetum Coccineum: Genomic Comparison of Closely Related Tanacetum-Family Plants.</title>
        <authorList>
            <person name="Yamashiro T."/>
            <person name="Shiraishi A."/>
            <person name="Nakayama K."/>
            <person name="Satake H."/>
        </authorList>
    </citation>
    <scope>NUCLEOTIDE SEQUENCE</scope>
</reference>
<dbReference type="PANTHER" id="PTHR47150">
    <property type="entry name" value="OS12G0169200 PROTEIN"/>
    <property type="match status" value="1"/>
</dbReference>
<dbReference type="PANTHER" id="PTHR47150:SF4">
    <property type="entry name" value="HARBINGER TRANSPOSASE-DERIVED PROTEIN-RELATED"/>
    <property type="match status" value="1"/>
</dbReference>